<accession>A0ABT9W8R8</accession>
<keyword evidence="2" id="KW-1185">Reference proteome</keyword>
<dbReference type="RefSeq" id="WP_307213879.1">
    <property type="nucleotide sequence ID" value="NZ_JAUSTI010000002.1"/>
</dbReference>
<proteinExistence type="predicted"/>
<sequence length="146" mass="17087">MSQLLNKQEIADALTELLKHTSLPSDQFARNINRLFEAFKWEGVPYVEVGKTAYIVTIYERGMPMLKKRLKQTGEVLYWLLEDIIFTIAHVELMKRHGVDNVHTHLKYTEAVYAELNSDVKEAFQQIGGVYLHWYESGKRRELEQS</sequence>
<dbReference type="EMBL" id="JAUSTI010000002">
    <property type="protein sequence ID" value="MDQ0169653.1"/>
    <property type="molecule type" value="Genomic_DNA"/>
</dbReference>
<reference evidence="1 2" key="1">
    <citation type="submission" date="2023-07" db="EMBL/GenBank/DDBJ databases">
        <title>Sorghum-associated microbial communities from plants grown in Nebraska, USA.</title>
        <authorList>
            <person name="Schachtman D."/>
        </authorList>
    </citation>
    <scope>NUCLEOTIDE SEQUENCE [LARGE SCALE GENOMIC DNA]</scope>
    <source>
        <strain evidence="1 2">DS1314</strain>
    </source>
</reference>
<evidence type="ECO:0000313" key="2">
    <source>
        <dbReference type="Proteomes" id="UP001233836"/>
    </source>
</evidence>
<evidence type="ECO:0000313" key="1">
    <source>
        <dbReference type="EMBL" id="MDQ0169653.1"/>
    </source>
</evidence>
<name>A0ABT9W8R8_9BACL</name>
<evidence type="ECO:0008006" key="3">
    <source>
        <dbReference type="Google" id="ProtNLM"/>
    </source>
</evidence>
<comment type="caution">
    <text evidence="1">The sequence shown here is derived from an EMBL/GenBank/DDBJ whole genome shotgun (WGS) entry which is preliminary data.</text>
</comment>
<organism evidence="1 2">
    <name type="scientific">Paenibacillus tundrae</name>
    <dbReference type="NCBI Taxonomy" id="528187"/>
    <lineage>
        <taxon>Bacteria</taxon>
        <taxon>Bacillati</taxon>
        <taxon>Bacillota</taxon>
        <taxon>Bacilli</taxon>
        <taxon>Bacillales</taxon>
        <taxon>Paenibacillaceae</taxon>
        <taxon>Paenibacillus</taxon>
    </lineage>
</organism>
<protein>
    <recommendedName>
        <fullName evidence="3">Immunity protein 63 domain-containing protein</fullName>
    </recommendedName>
</protein>
<gene>
    <name evidence="1" type="ORF">J2T19_001093</name>
</gene>
<dbReference type="Proteomes" id="UP001233836">
    <property type="component" value="Unassembled WGS sequence"/>
</dbReference>